<keyword evidence="3" id="KW-1185">Reference proteome</keyword>
<proteinExistence type="predicted"/>
<feature type="compositionally biased region" description="Basic residues" evidence="1">
    <location>
        <begin position="30"/>
        <end position="47"/>
    </location>
</feature>
<dbReference type="OrthoDB" id="3268592at2759"/>
<comment type="caution">
    <text evidence="2">The sequence shown here is derived from an EMBL/GenBank/DDBJ whole genome shotgun (WGS) entry which is preliminary data.</text>
</comment>
<dbReference type="AlphaFoldDB" id="A0A9Q5HT61"/>
<evidence type="ECO:0000313" key="2">
    <source>
        <dbReference type="EMBL" id="OCB85494.1"/>
    </source>
</evidence>
<name>A0A9Q5HT61_SANBA</name>
<feature type="compositionally biased region" description="Basic residues" evidence="1">
    <location>
        <begin position="119"/>
        <end position="131"/>
    </location>
</feature>
<gene>
    <name evidence="2" type="ORF">A7U60_g7504</name>
</gene>
<evidence type="ECO:0000313" key="3">
    <source>
        <dbReference type="Proteomes" id="UP000757232"/>
    </source>
</evidence>
<dbReference type="Proteomes" id="UP000757232">
    <property type="component" value="Unassembled WGS sequence"/>
</dbReference>
<dbReference type="EMBL" id="LNZH02000209">
    <property type="protein sequence ID" value="OCB85494.1"/>
    <property type="molecule type" value="Genomic_DNA"/>
</dbReference>
<evidence type="ECO:0000256" key="1">
    <source>
        <dbReference type="SAM" id="MobiDB-lite"/>
    </source>
</evidence>
<accession>A0A9Q5HT61</accession>
<protein>
    <submittedName>
        <fullName evidence="2">Uncharacterized protein</fullName>
    </submittedName>
</protein>
<organism evidence="2 3">
    <name type="scientific">Sanghuangporus baumii</name>
    <name type="common">Phellinus baumii</name>
    <dbReference type="NCBI Taxonomy" id="108892"/>
    <lineage>
        <taxon>Eukaryota</taxon>
        <taxon>Fungi</taxon>
        <taxon>Dikarya</taxon>
        <taxon>Basidiomycota</taxon>
        <taxon>Agaricomycotina</taxon>
        <taxon>Agaricomycetes</taxon>
        <taxon>Hymenochaetales</taxon>
        <taxon>Hymenochaetaceae</taxon>
        <taxon>Sanghuangporus</taxon>
    </lineage>
</organism>
<feature type="region of interest" description="Disordered" evidence="1">
    <location>
        <begin position="26"/>
        <end position="76"/>
    </location>
</feature>
<feature type="region of interest" description="Disordered" evidence="1">
    <location>
        <begin position="88"/>
        <end position="179"/>
    </location>
</feature>
<feature type="compositionally biased region" description="Low complexity" evidence="1">
    <location>
        <begin position="157"/>
        <end position="173"/>
    </location>
</feature>
<reference evidence="2" key="1">
    <citation type="submission" date="2016-06" db="EMBL/GenBank/DDBJ databases">
        <title>Draft Genome sequence of the fungus Inonotus baumii.</title>
        <authorList>
            <person name="Zhu H."/>
            <person name="Lin W."/>
        </authorList>
    </citation>
    <scope>NUCLEOTIDE SEQUENCE</scope>
    <source>
        <strain evidence="2">821</strain>
    </source>
</reference>
<sequence>MSPLAPSESVDAFLTWLAQPTNPVVAPGHGHAHTHAGHSHNHNHNRTHGGLGYVPQKGKVSSSEQQQQEYAARLRELARSPLEEMAKPLLVGGPIVPPRAQSEGRTSGTESGHESGNGHGHRHGHGHGHRKDGKEKEKKRERRRSTGDGGGGEKNGATPASDAATASAAKIAPQTVKAQ</sequence>